<dbReference type="InterPro" id="IPR029047">
    <property type="entry name" value="HSP70_peptide-bd_sf"/>
</dbReference>
<evidence type="ECO:0000256" key="14">
    <source>
        <dbReference type="SAM" id="MobiDB-lite"/>
    </source>
</evidence>
<dbReference type="GO" id="GO:0140662">
    <property type="term" value="F:ATP-dependent protein folding chaperone"/>
    <property type="evidence" value="ECO:0007669"/>
    <property type="project" value="InterPro"/>
</dbReference>
<organism evidence="15 16">
    <name type="scientific">Solibaculum mannosilyticum</name>
    <dbReference type="NCBI Taxonomy" id="2780922"/>
    <lineage>
        <taxon>Bacteria</taxon>
        <taxon>Bacillati</taxon>
        <taxon>Bacillota</taxon>
        <taxon>Clostridia</taxon>
        <taxon>Eubacteriales</taxon>
        <taxon>Oscillospiraceae</taxon>
        <taxon>Solibaculum</taxon>
    </lineage>
</organism>
<gene>
    <name evidence="15" type="primary">dnaK_2</name>
    <name evidence="15" type="ORF">C12CBH8_09970</name>
</gene>
<feature type="region of interest" description="Disordered" evidence="14">
    <location>
        <begin position="363"/>
        <end position="407"/>
    </location>
</feature>
<dbReference type="Gene3D" id="3.30.420.40">
    <property type="match status" value="2"/>
</dbReference>
<dbReference type="PRINTS" id="PR00301">
    <property type="entry name" value="HEATSHOCK70"/>
</dbReference>
<protein>
    <recommendedName>
        <fullName evidence="3">Chaperone protein DnaK</fullName>
    </recommendedName>
    <alternativeName>
        <fullName evidence="4">Chaperone protein dnaK</fullName>
    </alternativeName>
    <alternativeName>
        <fullName evidence="12">HSP70</fullName>
    </alternativeName>
    <alternativeName>
        <fullName evidence="11">Heat shock 70 kDa protein</fullName>
    </alternativeName>
    <alternativeName>
        <fullName evidence="10">Heat shock protein 70</fullName>
    </alternativeName>
</protein>
<dbReference type="GO" id="GO:0005524">
    <property type="term" value="F:ATP binding"/>
    <property type="evidence" value="ECO:0007669"/>
    <property type="project" value="UniProtKB-KW"/>
</dbReference>
<evidence type="ECO:0000256" key="4">
    <source>
        <dbReference type="ARBA" id="ARBA00017249"/>
    </source>
</evidence>
<name>A0A7I8D0Q1_9FIRM</name>
<evidence type="ECO:0000256" key="8">
    <source>
        <dbReference type="ARBA" id="ARBA00023016"/>
    </source>
</evidence>
<dbReference type="CDD" id="cd24029">
    <property type="entry name" value="ASKHA_NBD_HSP70_DnaK_HscA_HscC"/>
    <property type="match status" value="1"/>
</dbReference>
<dbReference type="AlphaFoldDB" id="A0A7I8D0Q1"/>
<evidence type="ECO:0000256" key="6">
    <source>
        <dbReference type="ARBA" id="ARBA00022741"/>
    </source>
</evidence>
<comment type="similarity">
    <text evidence="2 13">Belongs to the heat shock protein 70 family.</text>
</comment>
<keyword evidence="9" id="KW-0143">Chaperone</keyword>
<evidence type="ECO:0000313" key="16">
    <source>
        <dbReference type="Proteomes" id="UP000593890"/>
    </source>
</evidence>
<dbReference type="Gene3D" id="3.90.640.10">
    <property type="entry name" value="Actin, Chain A, domain 4"/>
    <property type="match status" value="1"/>
</dbReference>
<evidence type="ECO:0000256" key="5">
    <source>
        <dbReference type="ARBA" id="ARBA00022553"/>
    </source>
</evidence>
<dbReference type="SUPFAM" id="SSF53067">
    <property type="entry name" value="Actin-like ATPase domain"/>
    <property type="match status" value="2"/>
</dbReference>
<evidence type="ECO:0000313" key="15">
    <source>
        <dbReference type="EMBL" id="BCI60358.1"/>
    </source>
</evidence>
<dbReference type="PROSITE" id="PS00297">
    <property type="entry name" value="HSP70_1"/>
    <property type="match status" value="1"/>
</dbReference>
<proteinExistence type="inferred from homology"/>
<evidence type="ECO:0000256" key="13">
    <source>
        <dbReference type="RuleBase" id="RU003322"/>
    </source>
</evidence>
<evidence type="ECO:0000256" key="11">
    <source>
        <dbReference type="ARBA" id="ARBA00030945"/>
    </source>
</evidence>
<keyword evidence="5" id="KW-0597">Phosphoprotein</keyword>
<dbReference type="PROSITE" id="PS01036">
    <property type="entry name" value="HSP70_3"/>
    <property type="match status" value="1"/>
</dbReference>
<evidence type="ECO:0000256" key="2">
    <source>
        <dbReference type="ARBA" id="ARBA00007381"/>
    </source>
</evidence>
<keyword evidence="8" id="KW-0346">Stress response</keyword>
<comment type="function">
    <text evidence="1">Acts as a chaperone.</text>
</comment>
<dbReference type="PANTHER" id="PTHR19375">
    <property type="entry name" value="HEAT SHOCK PROTEIN 70KDA"/>
    <property type="match status" value="1"/>
</dbReference>
<evidence type="ECO:0000256" key="7">
    <source>
        <dbReference type="ARBA" id="ARBA00022840"/>
    </source>
</evidence>
<dbReference type="Gene3D" id="2.60.34.10">
    <property type="entry name" value="Substrate Binding Domain Of DNAk, Chain A, domain 1"/>
    <property type="match status" value="1"/>
</dbReference>
<keyword evidence="7 13" id="KW-0067">ATP-binding</keyword>
<accession>A0A7I8D0Q1</accession>
<evidence type="ECO:0000256" key="1">
    <source>
        <dbReference type="ARBA" id="ARBA00002290"/>
    </source>
</evidence>
<evidence type="ECO:0000256" key="12">
    <source>
        <dbReference type="ARBA" id="ARBA00033103"/>
    </source>
</evidence>
<evidence type="ECO:0000256" key="9">
    <source>
        <dbReference type="ARBA" id="ARBA00023186"/>
    </source>
</evidence>
<dbReference type="EMBL" id="AP023321">
    <property type="protein sequence ID" value="BCI60358.1"/>
    <property type="molecule type" value="Genomic_DNA"/>
</dbReference>
<reference evidence="16" key="1">
    <citation type="submission" date="2020-07" db="EMBL/GenBank/DDBJ databases">
        <title>Complete genome sequencing of Clostridia bacterium strain 12CBH8.</title>
        <authorList>
            <person name="Sakamoto M."/>
            <person name="Murakami T."/>
            <person name="Mori H."/>
        </authorList>
    </citation>
    <scope>NUCLEOTIDE SEQUENCE [LARGE SCALE GENOMIC DNA]</scope>
    <source>
        <strain evidence="16">12CBH8</strain>
    </source>
</reference>
<evidence type="ECO:0000256" key="10">
    <source>
        <dbReference type="ARBA" id="ARBA00030019"/>
    </source>
</evidence>
<dbReference type="Pfam" id="PF00012">
    <property type="entry name" value="HSP70"/>
    <property type="match status" value="1"/>
</dbReference>
<dbReference type="Proteomes" id="UP000593890">
    <property type="component" value="Chromosome"/>
</dbReference>
<dbReference type="SUPFAM" id="SSF100920">
    <property type="entry name" value="Heat shock protein 70kD (HSP70), peptide-binding domain"/>
    <property type="match status" value="1"/>
</dbReference>
<sequence length="551" mass="59552">MSTHGIDLGTTYCCISTLDRNGNPEVIRNQIDASDTLASAVFFESADNVIIGNSAKDMVETDGDRVVQFVKREIGKPDAPVREFDGKTYTPVEISTLILKRLKQMVEEQGGTVDDVVITCPAYFGLEERNATRKAGEAAGMNVLNLINEPTAAALSYCARQFQEERTILVYDLGGGTFDVTIVKMSLVTNEEGNEVQKIKVITTGGNDLLGGKDWDDALFNYIMQACCDENGLTPDEIDVETKQIIRSRVETTKKRLSDSDTAKVKINVNGSMTNVQITRQEFENLTSDKVAQTMNYVEETLQKAGNPDIDTVLLVGGSTFMPMIRTAVEARFPGKVQIEDPDRAVAKGAAIYASMLVEEIQEKEQQAGTTGGQGGQEEPGSSSAGVGSGITTSAPTGIIEDQTPRSFGPGVLNENMDYIVDNIIKMGDVMPASAVKTYFTAADNMEKIVLRVFENMCILDSLTPCVNNLGEEQPTDPAHNVKLLGTLEMLLPPNTAKGSPIEVNFQVDAIGVYVKAVNLSTGETVETTLRMDSDIDMANSAVNQLSVSGE</sequence>
<dbReference type="InterPro" id="IPR018181">
    <property type="entry name" value="Heat_shock_70_CS"/>
</dbReference>
<keyword evidence="6 13" id="KW-0547">Nucleotide-binding</keyword>
<evidence type="ECO:0000256" key="3">
    <source>
        <dbReference type="ARBA" id="ARBA00014415"/>
    </source>
</evidence>
<dbReference type="InterPro" id="IPR043129">
    <property type="entry name" value="ATPase_NBD"/>
</dbReference>
<dbReference type="InterPro" id="IPR013126">
    <property type="entry name" value="Hsp_70_fam"/>
</dbReference>
<keyword evidence="16" id="KW-1185">Reference proteome</keyword>
<dbReference type="PROSITE" id="PS00329">
    <property type="entry name" value="HSP70_2"/>
    <property type="match status" value="1"/>
</dbReference>
<dbReference type="KEGG" id="sman:C12CBH8_09970"/>
<dbReference type="RefSeq" id="WP_090263392.1">
    <property type="nucleotide sequence ID" value="NZ_AP023321.1"/>
</dbReference>